<protein>
    <submittedName>
        <fullName evidence="2">Aspartate/glutamate racemase family protein</fullName>
    </submittedName>
</protein>
<dbReference type="Gene3D" id="3.40.50.12500">
    <property type="match status" value="1"/>
</dbReference>
<evidence type="ECO:0000256" key="1">
    <source>
        <dbReference type="ARBA" id="ARBA00038414"/>
    </source>
</evidence>
<organism evidence="2 3">
    <name type="scientific">Blastococcus deserti</name>
    <dbReference type="NCBI Taxonomy" id="2259033"/>
    <lineage>
        <taxon>Bacteria</taxon>
        <taxon>Bacillati</taxon>
        <taxon>Actinomycetota</taxon>
        <taxon>Actinomycetes</taxon>
        <taxon>Geodermatophilales</taxon>
        <taxon>Geodermatophilaceae</taxon>
        <taxon>Blastococcus</taxon>
    </lineage>
</organism>
<dbReference type="Proteomes" id="UP001597402">
    <property type="component" value="Unassembled WGS sequence"/>
</dbReference>
<dbReference type="InterPro" id="IPR015942">
    <property type="entry name" value="Asp/Glu/hydantoin_racemase"/>
</dbReference>
<evidence type="ECO:0000313" key="2">
    <source>
        <dbReference type="EMBL" id="MFD2092979.1"/>
    </source>
</evidence>
<comment type="similarity">
    <text evidence="1">Belongs to the HyuE racemase family.</text>
</comment>
<evidence type="ECO:0000313" key="3">
    <source>
        <dbReference type="Proteomes" id="UP001597402"/>
    </source>
</evidence>
<comment type="caution">
    <text evidence="2">The sequence shown here is derived from an EMBL/GenBank/DDBJ whole genome shotgun (WGS) entry which is preliminary data.</text>
</comment>
<accession>A0ABW4XDE5</accession>
<reference evidence="3" key="1">
    <citation type="journal article" date="2019" name="Int. J. Syst. Evol. Microbiol.">
        <title>The Global Catalogue of Microorganisms (GCM) 10K type strain sequencing project: providing services to taxonomists for standard genome sequencing and annotation.</title>
        <authorList>
            <consortium name="The Broad Institute Genomics Platform"/>
            <consortium name="The Broad Institute Genome Sequencing Center for Infectious Disease"/>
            <person name="Wu L."/>
            <person name="Ma J."/>
        </authorList>
    </citation>
    <scope>NUCLEOTIDE SEQUENCE [LARGE SCALE GENOMIC DNA]</scope>
    <source>
        <strain evidence="3">JCM 3338</strain>
    </source>
</reference>
<dbReference type="Pfam" id="PF01177">
    <property type="entry name" value="Asp_Glu_race"/>
    <property type="match status" value="1"/>
</dbReference>
<dbReference type="InterPro" id="IPR053714">
    <property type="entry name" value="Iso_Racemase_Enz_sf"/>
</dbReference>
<dbReference type="EMBL" id="JBHUHP010000015">
    <property type="protein sequence ID" value="MFD2092979.1"/>
    <property type="molecule type" value="Genomic_DNA"/>
</dbReference>
<gene>
    <name evidence="2" type="ORF">ACFSHS_15500</name>
</gene>
<proteinExistence type="inferred from homology"/>
<sequence>MHIFAVTPIHVSEGELARRQARYDALCPAGVSVHLQDIGSAAPRALDTEQQVRDSEGMVTTALEQAPDEADALMPDCVLDPGVPALAGRLDRPVFGLLRTSMAWSALAGRRVGAVTRNQAIADELVRQVEVYGLTPVFTGVEVLDLDVDAIHEADRWAASLEAVVGRMDRAGAGDLVNGCSAVDLPEAAAAWPVRVVDPTALTLRLVAAGEAR</sequence>
<name>A0ABW4XDE5_9ACTN</name>
<keyword evidence="3" id="KW-1185">Reference proteome</keyword>
<dbReference type="RefSeq" id="WP_376877905.1">
    <property type="nucleotide sequence ID" value="NZ_JBHUHP010000015.1"/>
</dbReference>